<evidence type="ECO:0000313" key="2">
    <source>
        <dbReference type="EMBL" id="CAE7381496.1"/>
    </source>
</evidence>
<organism evidence="2 3">
    <name type="scientific">Symbiodinium natans</name>
    <dbReference type="NCBI Taxonomy" id="878477"/>
    <lineage>
        <taxon>Eukaryota</taxon>
        <taxon>Sar</taxon>
        <taxon>Alveolata</taxon>
        <taxon>Dinophyceae</taxon>
        <taxon>Suessiales</taxon>
        <taxon>Symbiodiniaceae</taxon>
        <taxon>Symbiodinium</taxon>
    </lineage>
</organism>
<feature type="non-terminal residue" evidence="2">
    <location>
        <position position="1"/>
    </location>
</feature>
<name>A0A812Q8Y5_9DINO</name>
<feature type="region of interest" description="Disordered" evidence="1">
    <location>
        <begin position="1"/>
        <end position="30"/>
    </location>
</feature>
<gene>
    <name evidence="2" type="ORF">SNAT2548_LOCUS20823</name>
</gene>
<accession>A0A812Q8Y5</accession>
<sequence length="125" mass="13866">MEERALKRQRSLADEPTELNRPTQLTPEQQLLLEKKRRQALERRLQRQATPSQARDAPCPLHVATAPLEGPTSPGGAKVALSEEQLERIRQSREAALTRKRLAAGSAPRSEEVCVEAASAGHQEE</sequence>
<dbReference type="Proteomes" id="UP000604046">
    <property type="component" value="Unassembled WGS sequence"/>
</dbReference>
<reference evidence="2" key="1">
    <citation type="submission" date="2021-02" db="EMBL/GenBank/DDBJ databases">
        <authorList>
            <person name="Dougan E. K."/>
            <person name="Rhodes N."/>
            <person name="Thang M."/>
            <person name="Chan C."/>
        </authorList>
    </citation>
    <scope>NUCLEOTIDE SEQUENCE</scope>
</reference>
<proteinExistence type="predicted"/>
<feature type="region of interest" description="Disordered" evidence="1">
    <location>
        <begin position="101"/>
        <end position="125"/>
    </location>
</feature>
<keyword evidence="3" id="KW-1185">Reference proteome</keyword>
<feature type="region of interest" description="Disordered" evidence="1">
    <location>
        <begin position="42"/>
        <end position="79"/>
    </location>
</feature>
<dbReference type="EMBL" id="CAJNDS010002225">
    <property type="protein sequence ID" value="CAE7381496.1"/>
    <property type="molecule type" value="Genomic_DNA"/>
</dbReference>
<protein>
    <submittedName>
        <fullName evidence="2">Uncharacterized protein</fullName>
    </submittedName>
</protein>
<evidence type="ECO:0000256" key="1">
    <source>
        <dbReference type="SAM" id="MobiDB-lite"/>
    </source>
</evidence>
<comment type="caution">
    <text evidence="2">The sequence shown here is derived from an EMBL/GenBank/DDBJ whole genome shotgun (WGS) entry which is preliminary data.</text>
</comment>
<evidence type="ECO:0000313" key="3">
    <source>
        <dbReference type="Proteomes" id="UP000604046"/>
    </source>
</evidence>
<dbReference type="AlphaFoldDB" id="A0A812Q8Y5"/>